<dbReference type="EMBL" id="CP016793">
    <property type="protein sequence ID" value="ANZ39830.1"/>
    <property type="molecule type" value="Genomic_DNA"/>
</dbReference>
<dbReference type="AlphaFoldDB" id="A0A1B2HQ30"/>
<dbReference type="RefSeq" id="WP_065918171.1">
    <property type="nucleotide sequence ID" value="NZ_CP016793.1"/>
</dbReference>
<accession>A0A1B2HQ30</accession>
<dbReference type="Proteomes" id="UP000093053">
    <property type="component" value="Chromosome"/>
</dbReference>
<dbReference type="InterPro" id="IPR023393">
    <property type="entry name" value="START-like_dom_sf"/>
</dbReference>
<dbReference type="Gene3D" id="3.30.530.20">
    <property type="match status" value="1"/>
</dbReference>
<keyword evidence="2" id="KW-1185">Reference proteome</keyword>
<protein>
    <recommendedName>
        <fullName evidence="3">Polyketide cyclase</fullName>
    </recommendedName>
</protein>
<dbReference type="SUPFAM" id="SSF55961">
    <property type="entry name" value="Bet v1-like"/>
    <property type="match status" value="1"/>
</dbReference>
<sequence>MTIHWPRGLSPEETSLHTRNELVVSTDAEVIWKMLVDARSWPDWYRNARGVELDDAVVLGPGTRFRWTTFNIRVDCIVTFFDPQRELGWTGTAFGTHGHHRWLLTPRSDGTTHVATEETQRGFLPAVAGAWLRPCLLHWHQRWLEGLDLSGSVHP</sequence>
<dbReference type="Pfam" id="PF10604">
    <property type="entry name" value="Polyketide_cyc2"/>
    <property type="match status" value="1"/>
</dbReference>
<name>A0A1B2HQ30_9PSEU</name>
<dbReference type="STRING" id="1586287.BBK82_31080"/>
<proteinExistence type="predicted"/>
<dbReference type="InterPro" id="IPR019587">
    <property type="entry name" value="Polyketide_cyclase/dehydratase"/>
</dbReference>
<dbReference type="KEGG" id="led:BBK82_31080"/>
<gene>
    <name evidence="1" type="ORF">BBK82_31080</name>
</gene>
<organism evidence="1 2">
    <name type="scientific">Lentzea guizhouensis</name>
    <dbReference type="NCBI Taxonomy" id="1586287"/>
    <lineage>
        <taxon>Bacteria</taxon>
        <taxon>Bacillati</taxon>
        <taxon>Actinomycetota</taxon>
        <taxon>Actinomycetes</taxon>
        <taxon>Pseudonocardiales</taxon>
        <taxon>Pseudonocardiaceae</taxon>
        <taxon>Lentzea</taxon>
    </lineage>
</organism>
<dbReference type="OrthoDB" id="191189at2"/>
<evidence type="ECO:0000313" key="2">
    <source>
        <dbReference type="Proteomes" id="UP000093053"/>
    </source>
</evidence>
<reference evidence="1 2" key="1">
    <citation type="submission" date="2016-07" db="EMBL/GenBank/DDBJ databases">
        <title>Complete genome sequence of the Lentzea guizhouensis DHS C013.</title>
        <authorList>
            <person name="Cao C."/>
        </authorList>
    </citation>
    <scope>NUCLEOTIDE SEQUENCE [LARGE SCALE GENOMIC DNA]</scope>
    <source>
        <strain evidence="1 2">DHS C013</strain>
    </source>
</reference>
<dbReference type="CDD" id="cd07822">
    <property type="entry name" value="SRPBCC_4"/>
    <property type="match status" value="1"/>
</dbReference>
<evidence type="ECO:0008006" key="3">
    <source>
        <dbReference type="Google" id="ProtNLM"/>
    </source>
</evidence>
<evidence type="ECO:0000313" key="1">
    <source>
        <dbReference type="EMBL" id="ANZ39830.1"/>
    </source>
</evidence>